<dbReference type="SUPFAM" id="SSF49899">
    <property type="entry name" value="Concanavalin A-like lectins/glucanases"/>
    <property type="match status" value="4"/>
</dbReference>
<feature type="domain" description="Laminin G" evidence="7">
    <location>
        <begin position="439"/>
        <end position="606"/>
    </location>
</feature>
<evidence type="ECO:0000256" key="1">
    <source>
        <dbReference type="ARBA" id="ARBA00023157"/>
    </source>
</evidence>
<dbReference type="EMBL" id="KY751904">
    <property type="protein sequence ID" value="AVF19962.1"/>
    <property type="molecule type" value="Genomic_DNA"/>
</dbReference>
<dbReference type="PROSITE" id="PS50026">
    <property type="entry name" value="EGF_3"/>
    <property type="match status" value="2"/>
</dbReference>
<evidence type="ECO:0000259" key="7">
    <source>
        <dbReference type="PROSITE" id="PS50025"/>
    </source>
</evidence>
<dbReference type="SMART" id="SM00282">
    <property type="entry name" value="LamG"/>
    <property type="match status" value="4"/>
</dbReference>
<accession>A0A2L1TH15</accession>
<feature type="domain" description="EGF-like" evidence="8">
    <location>
        <begin position="328"/>
        <end position="370"/>
    </location>
</feature>
<name>A0A2L1TH15_ACRDI</name>
<dbReference type="Pfam" id="PF02210">
    <property type="entry name" value="Laminin_G_2"/>
    <property type="match status" value="3"/>
</dbReference>
<feature type="region of interest" description="Disordered" evidence="4">
    <location>
        <begin position="824"/>
        <end position="861"/>
    </location>
</feature>
<dbReference type="InterPro" id="IPR001791">
    <property type="entry name" value="Laminin_G"/>
</dbReference>
<feature type="domain" description="EGF-like" evidence="8">
    <location>
        <begin position="607"/>
        <end position="643"/>
    </location>
</feature>
<dbReference type="PANTHER" id="PTHR15036">
    <property type="entry name" value="PIKACHURIN-LIKE PROTEIN"/>
    <property type="match status" value="1"/>
</dbReference>
<keyword evidence="5" id="KW-1133">Transmembrane helix</keyword>
<keyword evidence="1 3" id="KW-1015">Disulfide bond</keyword>
<dbReference type="PROSITE" id="PS50025">
    <property type="entry name" value="LAM_G_DOMAIN"/>
    <property type="match status" value="3"/>
</dbReference>
<feature type="disulfide bond" evidence="3">
    <location>
        <begin position="299"/>
        <end position="326"/>
    </location>
</feature>
<proteinExistence type="predicted"/>
<dbReference type="SMART" id="SM00181">
    <property type="entry name" value="EGF"/>
    <property type="match status" value="2"/>
</dbReference>
<sequence>MNLKRLASILWLFHCLEIVLSASRQFTGEGYMEYRTTSGNIINSDKDELRIEFRTVQPSGLLFYARNSGGQFADYVALELVGGRLRFSIRYGRSNHSTENFHETLLGKNLNDANSHSVEILHDKDVTTIYLDKTSDQEKAEHSFKTKYTKLDIDVAMYKCGAQTYEPFTFSSDDSSFVCPVGGLSSANSLSGRFMFRAYKTNGVLLKQDDGGNGFELSYMEKDVQLKVTVGDNETLVNINYQNELTKINNGNWHYVAFNISQASFELSVGSKRENRTPAATFPSNFFKRYVTAGGFVGCMNELVINKQKCQPNAGSRIKNVEWSGCNITDFCIFSPCLHGGECTQTGKTFSCGCSGTGYDKGPNSLSVCQFSESESTCDSLKKNNPSFSLSDRSYALDFDDSGPIKTYQAFCNFSADPPTTRVESRDIKIKLAPSEISNTATFVNEDGFIKLKKWSPPSNGVISLFFKTPYKKGVLLYNGMLDKDFFQVEIMNETSVGLSYNIGNGVRKIELSLGDKQVNDRSWHHIMIYHNMKVFGFRLDNQEGKDENPLFLKRELNLDNELYVAGYPYDVSKGFVGCIRGLDVNGEVQDLSKLAGEAEYVKSGCGAACENNSCKNHAKCLDNYNVYLCDCSKTPYYGYFCHKENGASFNDRDSQLVYEYPSASDVFRFDIVVGFKLGEGKPCSGDIIRLDSSNNSQFYRLSLTNRKLQFDFKGPRGPGSITIDPPSVGYFCRGVHTFTLSRRYKVVNYTIDGVKKPKEEIERLDGLFTSMKKVTIGKEGDRGFKGCITGVKVTREAVGQKPETVEPIKEYLYDDKKTDRVTSKDVSRATCGPEPKVPEIPTPRPVDQGTDVSTPQGSTTYPKTKTVTILPSSSSASQLSVIVIIYIISISFTVTTSCFQYAG</sequence>
<feature type="transmembrane region" description="Helical" evidence="5">
    <location>
        <begin position="880"/>
        <end position="903"/>
    </location>
</feature>
<dbReference type="CDD" id="cd00110">
    <property type="entry name" value="LamG"/>
    <property type="match status" value="3"/>
</dbReference>
<dbReference type="InterPro" id="IPR013320">
    <property type="entry name" value="ConA-like_dom_sf"/>
</dbReference>
<feature type="chain" id="PRO_5014785423" evidence="6">
    <location>
        <begin position="22"/>
        <end position="904"/>
    </location>
</feature>
<dbReference type="InterPro" id="IPR000152">
    <property type="entry name" value="EGF-type_Asp/Asn_hydroxyl_site"/>
</dbReference>
<protein>
    <submittedName>
        <fullName evidence="9">Neurexin</fullName>
    </submittedName>
</protein>
<organism evidence="9">
    <name type="scientific">Acropora digitifera</name>
    <name type="common">Staghorn coral</name>
    <dbReference type="NCBI Taxonomy" id="70779"/>
    <lineage>
        <taxon>Eukaryota</taxon>
        <taxon>Metazoa</taxon>
        <taxon>Cnidaria</taxon>
        <taxon>Anthozoa</taxon>
        <taxon>Hexacorallia</taxon>
        <taxon>Scleractinia</taxon>
        <taxon>Astrocoeniina</taxon>
        <taxon>Acroporidae</taxon>
        <taxon>Acropora</taxon>
    </lineage>
</organism>
<evidence type="ECO:0000256" key="3">
    <source>
        <dbReference type="PROSITE-ProRule" id="PRU00122"/>
    </source>
</evidence>
<dbReference type="PANTHER" id="PTHR15036:SF49">
    <property type="entry name" value="AXOTACTIN"/>
    <property type="match status" value="1"/>
</dbReference>
<keyword evidence="2" id="KW-0245">EGF-like domain</keyword>
<feature type="domain" description="Laminin G" evidence="7">
    <location>
        <begin position="646"/>
        <end position="832"/>
    </location>
</feature>
<dbReference type="GO" id="GO:0016020">
    <property type="term" value="C:membrane"/>
    <property type="evidence" value="ECO:0007669"/>
    <property type="project" value="UniProtKB-SubCell"/>
</dbReference>
<evidence type="ECO:0000256" key="6">
    <source>
        <dbReference type="SAM" id="SignalP"/>
    </source>
</evidence>
<keyword evidence="6" id="KW-0732">Signal</keyword>
<comment type="caution">
    <text evidence="2">Lacks conserved residue(s) required for the propagation of feature annotation.</text>
</comment>
<reference evidence="9" key="1">
    <citation type="submission" date="2017-03" db="EMBL/GenBank/DDBJ databases">
        <authorList>
            <person name="Afonso C.L."/>
            <person name="Miller P.J."/>
            <person name="Scott M.A."/>
            <person name="Spackman E."/>
            <person name="Goraichik I."/>
            <person name="Dimitrov K.M."/>
            <person name="Suarez D.L."/>
            <person name="Swayne D.E."/>
        </authorList>
    </citation>
    <scope>NUCLEOTIDE SEQUENCE</scope>
</reference>
<feature type="domain" description="Laminin G" evidence="7">
    <location>
        <begin position="21"/>
        <end position="326"/>
    </location>
</feature>
<evidence type="ECO:0000259" key="8">
    <source>
        <dbReference type="PROSITE" id="PS50026"/>
    </source>
</evidence>
<dbReference type="InterPro" id="IPR000742">
    <property type="entry name" value="EGF"/>
</dbReference>
<evidence type="ECO:0000256" key="4">
    <source>
        <dbReference type="SAM" id="MobiDB-lite"/>
    </source>
</evidence>
<evidence type="ECO:0000256" key="2">
    <source>
        <dbReference type="PROSITE-ProRule" id="PRU00076"/>
    </source>
</evidence>
<dbReference type="AlphaFoldDB" id="A0A2L1TH15"/>
<feature type="disulfide bond" evidence="3">
    <location>
        <begin position="579"/>
        <end position="606"/>
    </location>
</feature>
<dbReference type="InterPro" id="IPR050372">
    <property type="entry name" value="Neurexin-related_CASP"/>
</dbReference>
<evidence type="ECO:0000256" key="5">
    <source>
        <dbReference type="SAM" id="Phobius"/>
    </source>
</evidence>
<keyword evidence="5" id="KW-0812">Transmembrane</keyword>
<evidence type="ECO:0000313" key="9">
    <source>
        <dbReference type="EMBL" id="AVF19962.1"/>
    </source>
</evidence>
<feature type="signal peptide" evidence="6">
    <location>
        <begin position="1"/>
        <end position="21"/>
    </location>
</feature>
<dbReference type="PROSITE" id="PS00010">
    <property type="entry name" value="ASX_HYDROXYL"/>
    <property type="match status" value="1"/>
</dbReference>
<keyword evidence="5" id="KW-0472">Membrane</keyword>
<feature type="compositionally biased region" description="Polar residues" evidence="4">
    <location>
        <begin position="851"/>
        <end position="861"/>
    </location>
</feature>
<dbReference type="Gene3D" id="2.10.25.10">
    <property type="entry name" value="Laminin"/>
    <property type="match status" value="1"/>
</dbReference>
<dbReference type="Gene3D" id="2.60.120.200">
    <property type="match status" value="4"/>
</dbReference>